<organism evidence="1 2">
    <name type="scientific">Armatimonas rosea</name>
    <dbReference type="NCBI Taxonomy" id="685828"/>
    <lineage>
        <taxon>Bacteria</taxon>
        <taxon>Bacillati</taxon>
        <taxon>Armatimonadota</taxon>
        <taxon>Armatimonadia</taxon>
        <taxon>Armatimonadales</taxon>
        <taxon>Armatimonadaceae</taxon>
        <taxon>Armatimonas</taxon>
    </lineage>
</organism>
<dbReference type="RefSeq" id="WP_184202544.1">
    <property type="nucleotide sequence ID" value="NZ_JACHGW010000004.1"/>
</dbReference>
<evidence type="ECO:0000313" key="1">
    <source>
        <dbReference type="EMBL" id="MBB6052853.1"/>
    </source>
</evidence>
<name>A0A7W9SUZ7_ARMRO</name>
<sequence>MPKFRICYHTTGGSFRRELDAVDSAAAEAAAWATLAVDPIRYESEKNTILIRPAYVAAISVEGEALPESGESRKAGLLGSR</sequence>
<protein>
    <submittedName>
        <fullName evidence="1">Uncharacterized protein</fullName>
    </submittedName>
</protein>
<accession>A0A7W9SUZ7</accession>
<keyword evidence="2" id="KW-1185">Reference proteome</keyword>
<comment type="caution">
    <text evidence="1">The sequence shown here is derived from an EMBL/GenBank/DDBJ whole genome shotgun (WGS) entry which is preliminary data.</text>
</comment>
<dbReference type="AlphaFoldDB" id="A0A7W9SUZ7"/>
<gene>
    <name evidence="1" type="ORF">HNQ39_004674</name>
</gene>
<dbReference type="EMBL" id="JACHGW010000004">
    <property type="protein sequence ID" value="MBB6052853.1"/>
    <property type="molecule type" value="Genomic_DNA"/>
</dbReference>
<dbReference type="Proteomes" id="UP000520814">
    <property type="component" value="Unassembled WGS sequence"/>
</dbReference>
<evidence type="ECO:0000313" key="2">
    <source>
        <dbReference type="Proteomes" id="UP000520814"/>
    </source>
</evidence>
<proteinExistence type="predicted"/>
<reference evidence="1 2" key="1">
    <citation type="submission" date="2020-08" db="EMBL/GenBank/DDBJ databases">
        <title>Genomic Encyclopedia of Type Strains, Phase IV (KMG-IV): sequencing the most valuable type-strain genomes for metagenomic binning, comparative biology and taxonomic classification.</title>
        <authorList>
            <person name="Goeker M."/>
        </authorList>
    </citation>
    <scope>NUCLEOTIDE SEQUENCE [LARGE SCALE GENOMIC DNA]</scope>
    <source>
        <strain evidence="1 2">DSM 23562</strain>
    </source>
</reference>